<dbReference type="AlphaFoldDB" id="A0A8X6JPE7"/>
<dbReference type="Proteomes" id="UP000887116">
    <property type="component" value="Unassembled WGS sequence"/>
</dbReference>
<comment type="caution">
    <text evidence="2">The sequence shown here is derived from an EMBL/GenBank/DDBJ whole genome shotgun (WGS) entry which is preliminary data.</text>
</comment>
<keyword evidence="3" id="KW-1185">Reference proteome</keyword>
<accession>A0A8X6JPE7</accession>
<feature type="region of interest" description="Disordered" evidence="1">
    <location>
        <begin position="1"/>
        <end position="27"/>
    </location>
</feature>
<evidence type="ECO:0000313" key="2">
    <source>
        <dbReference type="EMBL" id="GFR14631.1"/>
    </source>
</evidence>
<protein>
    <submittedName>
        <fullName evidence="2">Uncharacterized protein</fullName>
    </submittedName>
</protein>
<dbReference type="EMBL" id="BMAO01037006">
    <property type="protein sequence ID" value="GFR14631.1"/>
    <property type="molecule type" value="Genomic_DNA"/>
</dbReference>
<evidence type="ECO:0000256" key="1">
    <source>
        <dbReference type="SAM" id="MobiDB-lite"/>
    </source>
</evidence>
<reference evidence="2" key="1">
    <citation type="submission" date="2020-07" db="EMBL/GenBank/DDBJ databases">
        <title>Multicomponent nature underlies the extraordinary mechanical properties of spider dragline silk.</title>
        <authorList>
            <person name="Kono N."/>
            <person name="Nakamura H."/>
            <person name="Mori M."/>
            <person name="Yoshida Y."/>
            <person name="Ohtoshi R."/>
            <person name="Malay A.D."/>
            <person name="Moran D.A.P."/>
            <person name="Tomita M."/>
            <person name="Numata K."/>
            <person name="Arakawa K."/>
        </authorList>
    </citation>
    <scope>NUCLEOTIDE SEQUENCE</scope>
</reference>
<evidence type="ECO:0000313" key="3">
    <source>
        <dbReference type="Proteomes" id="UP000887116"/>
    </source>
</evidence>
<name>A0A8X6JPE7_TRICU</name>
<organism evidence="2 3">
    <name type="scientific">Trichonephila clavata</name>
    <name type="common">Joro spider</name>
    <name type="synonym">Nephila clavata</name>
    <dbReference type="NCBI Taxonomy" id="2740835"/>
    <lineage>
        <taxon>Eukaryota</taxon>
        <taxon>Metazoa</taxon>
        <taxon>Ecdysozoa</taxon>
        <taxon>Arthropoda</taxon>
        <taxon>Chelicerata</taxon>
        <taxon>Arachnida</taxon>
        <taxon>Araneae</taxon>
        <taxon>Araneomorphae</taxon>
        <taxon>Entelegynae</taxon>
        <taxon>Araneoidea</taxon>
        <taxon>Nephilidae</taxon>
        <taxon>Trichonephila</taxon>
    </lineage>
</organism>
<gene>
    <name evidence="2" type="ORF">TNCT_133391</name>
</gene>
<sequence>MEADSIASTSKEAQATPIEEYSEDPAQMNMKNQLVSSNVGNGTVSRSKKFRACYSLNPNTRKLCFLKRVRKLILYFAQVRRDYIESFSDSIENEICDETELVSPRITKFQNEEFERLERKLMMAVDKEMMKTLVMEGNFQRNARN</sequence>
<proteinExistence type="predicted"/>
<feature type="compositionally biased region" description="Polar residues" evidence="1">
    <location>
        <begin position="1"/>
        <end position="13"/>
    </location>
</feature>